<dbReference type="Pfam" id="PF14056">
    <property type="entry name" value="DUF4250"/>
    <property type="match status" value="1"/>
</dbReference>
<evidence type="ECO:0008006" key="3">
    <source>
        <dbReference type="Google" id="ProtNLM"/>
    </source>
</evidence>
<name>A0A1M5DF15_VIBGA</name>
<reference evidence="2" key="1">
    <citation type="submission" date="2016-11" db="EMBL/GenBank/DDBJ databases">
        <authorList>
            <person name="Varghese N."/>
            <person name="Submissions S."/>
        </authorList>
    </citation>
    <scope>NUCLEOTIDE SEQUENCE [LARGE SCALE GENOMIC DNA]</scope>
    <source>
        <strain evidence="2">DSM 21264</strain>
    </source>
</reference>
<proteinExistence type="predicted"/>
<organism evidence="1 2">
    <name type="scientific">Vibrio gazogenes DSM 21264 = NBRC 103151</name>
    <dbReference type="NCBI Taxonomy" id="1123492"/>
    <lineage>
        <taxon>Bacteria</taxon>
        <taxon>Pseudomonadati</taxon>
        <taxon>Pseudomonadota</taxon>
        <taxon>Gammaproteobacteria</taxon>
        <taxon>Vibrionales</taxon>
        <taxon>Vibrionaceae</taxon>
        <taxon>Vibrio</taxon>
    </lineage>
</organism>
<dbReference type="Proteomes" id="UP000184159">
    <property type="component" value="Unassembled WGS sequence"/>
</dbReference>
<sequence>MNLANFATMDPILLFSLVNTKLRDDFAGDLDQLASYYELDKQALIDRLASAGFEFLPEVGQFR</sequence>
<evidence type="ECO:0000313" key="2">
    <source>
        <dbReference type="Proteomes" id="UP000184159"/>
    </source>
</evidence>
<dbReference type="AlphaFoldDB" id="A0A1M5DF15"/>
<evidence type="ECO:0000313" key="1">
    <source>
        <dbReference type="EMBL" id="SHF65272.1"/>
    </source>
</evidence>
<dbReference type="InterPro" id="IPR025346">
    <property type="entry name" value="DUF4250"/>
</dbReference>
<protein>
    <recommendedName>
        <fullName evidence="3">DUF4250 domain-containing protein</fullName>
    </recommendedName>
</protein>
<dbReference type="EMBL" id="FQUH01000014">
    <property type="protein sequence ID" value="SHF65272.1"/>
    <property type="molecule type" value="Genomic_DNA"/>
</dbReference>
<gene>
    <name evidence="1" type="ORF">SAMN02745781_02835</name>
</gene>
<accession>A0A1M5DF15</accession>
<dbReference type="RefSeq" id="WP_027694276.1">
    <property type="nucleotide sequence ID" value="NZ_FQUH01000014.1"/>
</dbReference>
<keyword evidence="2" id="KW-1185">Reference proteome</keyword>